<evidence type="ECO:0008006" key="3">
    <source>
        <dbReference type="Google" id="ProtNLM"/>
    </source>
</evidence>
<dbReference type="RefSeq" id="WP_142641154.1">
    <property type="nucleotide sequence ID" value="NZ_VDGI01000002.1"/>
</dbReference>
<dbReference type="InterPro" id="IPR010461">
    <property type="entry name" value="ComK"/>
</dbReference>
<evidence type="ECO:0000313" key="2">
    <source>
        <dbReference type="Proteomes" id="UP000316626"/>
    </source>
</evidence>
<dbReference type="AlphaFoldDB" id="A0A544TUZ1"/>
<dbReference type="Pfam" id="PF06338">
    <property type="entry name" value="ComK"/>
    <property type="match status" value="1"/>
</dbReference>
<keyword evidence="2" id="KW-1185">Reference proteome</keyword>
<comment type="caution">
    <text evidence="1">The sequence shown here is derived from an EMBL/GenBank/DDBJ whole genome shotgun (WGS) entry which is preliminary data.</text>
</comment>
<protein>
    <recommendedName>
        <fullName evidence="3">Competence protein</fullName>
    </recommendedName>
</protein>
<gene>
    <name evidence="1" type="ORF">FG384_03385</name>
</gene>
<dbReference type="GO" id="GO:0030420">
    <property type="term" value="P:establishment of competence for transformation"/>
    <property type="evidence" value="ECO:0007669"/>
    <property type="project" value="InterPro"/>
</dbReference>
<accession>A0A544TUZ1</accession>
<proteinExistence type="predicted"/>
<evidence type="ECO:0000313" key="1">
    <source>
        <dbReference type="EMBL" id="TQR21263.1"/>
    </source>
</evidence>
<dbReference type="EMBL" id="VDGI01000002">
    <property type="protein sequence ID" value="TQR21263.1"/>
    <property type="molecule type" value="Genomic_DNA"/>
</dbReference>
<name>A0A544TUZ1_9BACI</name>
<reference evidence="1 2" key="1">
    <citation type="submission" date="2019-06" db="EMBL/GenBank/DDBJ databases">
        <title>Psychrobacillus vulpis sp. nov., a new species isolated from feces of a red fox that inhabits in The Tablas de Daimiel Natural Park, Albacete, Spain.</title>
        <authorList>
            <person name="Rodriguez M."/>
            <person name="Reina J.C."/>
            <person name="Bejar V."/>
            <person name="Llamas I."/>
        </authorList>
    </citation>
    <scope>NUCLEOTIDE SEQUENCE [LARGE SCALE GENOMIC DNA]</scope>
    <source>
        <strain evidence="1 2">Z8</strain>
    </source>
</reference>
<dbReference type="Proteomes" id="UP000316626">
    <property type="component" value="Unassembled WGS sequence"/>
</dbReference>
<sequence length="174" mass="19925">MMNCDSNLIDDRALMIESVFTDGYKSKITTTHGIYYSKMAVLHLLNNACIRYASTLEGRIQGTKQLMDFQNKSPILIEPNKIAAFPTMSYKNIECVWIFNHRFHVEELGKGKSRVTFSNGMYSIVNASKSVLLKQQQRLHSLQNMYNIIHHEKKTYIGNDPIVKSQSSSSDIKK</sequence>
<dbReference type="OrthoDB" id="2417337at2"/>
<organism evidence="1 2">
    <name type="scientific">Psychrobacillus vulpis</name>
    <dbReference type="NCBI Taxonomy" id="2325572"/>
    <lineage>
        <taxon>Bacteria</taxon>
        <taxon>Bacillati</taxon>
        <taxon>Bacillota</taxon>
        <taxon>Bacilli</taxon>
        <taxon>Bacillales</taxon>
        <taxon>Bacillaceae</taxon>
        <taxon>Psychrobacillus</taxon>
    </lineage>
</organism>